<dbReference type="SUPFAM" id="SSF50494">
    <property type="entry name" value="Trypsin-like serine proteases"/>
    <property type="match status" value="1"/>
</dbReference>
<keyword evidence="1" id="KW-0732">Signal</keyword>
<accession>A0A5B3FZ55</accession>
<organism evidence="2 3">
    <name type="scientific">Alistipes shahii</name>
    <dbReference type="NCBI Taxonomy" id="328814"/>
    <lineage>
        <taxon>Bacteria</taxon>
        <taxon>Pseudomonadati</taxon>
        <taxon>Bacteroidota</taxon>
        <taxon>Bacteroidia</taxon>
        <taxon>Bacteroidales</taxon>
        <taxon>Rikenellaceae</taxon>
        <taxon>Alistipes</taxon>
    </lineage>
</organism>
<dbReference type="PRINTS" id="PR00834">
    <property type="entry name" value="PROTEASES2C"/>
</dbReference>
<reference evidence="2 3" key="1">
    <citation type="journal article" date="2019" name="Nat. Med.">
        <title>A library of human gut bacterial isolates paired with longitudinal multiomics data enables mechanistic microbiome research.</title>
        <authorList>
            <person name="Poyet M."/>
            <person name="Groussin M."/>
            <person name="Gibbons S.M."/>
            <person name="Avila-Pacheco J."/>
            <person name="Jiang X."/>
            <person name="Kearney S.M."/>
            <person name="Perrotta A.R."/>
            <person name="Berdy B."/>
            <person name="Zhao S."/>
            <person name="Lieberman T.D."/>
            <person name="Swanson P.K."/>
            <person name="Smith M."/>
            <person name="Roesemann S."/>
            <person name="Alexander J.E."/>
            <person name="Rich S.A."/>
            <person name="Livny J."/>
            <person name="Vlamakis H."/>
            <person name="Clish C."/>
            <person name="Bullock K."/>
            <person name="Deik A."/>
            <person name="Scott J."/>
            <person name="Pierce K.A."/>
            <person name="Xavier R.J."/>
            <person name="Alm E.J."/>
        </authorList>
    </citation>
    <scope>NUCLEOTIDE SEQUENCE [LARGE SCALE GENOMIC DNA]</scope>
    <source>
        <strain evidence="2 3">BIOML-A2</strain>
    </source>
</reference>
<dbReference type="PANTHER" id="PTHR43019">
    <property type="entry name" value="SERINE ENDOPROTEASE DEGS"/>
    <property type="match status" value="1"/>
</dbReference>
<dbReference type="GO" id="GO:0004252">
    <property type="term" value="F:serine-type endopeptidase activity"/>
    <property type="evidence" value="ECO:0007669"/>
    <property type="project" value="InterPro"/>
</dbReference>
<name>A0A5B3FZ55_9BACT</name>
<feature type="signal peptide" evidence="1">
    <location>
        <begin position="1"/>
        <end position="18"/>
    </location>
</feature>
<proteinExistence type="predicted"/>
<dbReference type="Pfam" id="PF13365">
    <property type="entry name" value="Trypsin_2"/>
    <property type="match status" value="1"/>
</dbReference>
<dbReference type="AlphaFoldDB" id="A0A5B3FZ55"/>
<protein>
    <submittedName>
        <fullName evidence="2">Trypsin-like serine protease</fullName>
    </submittedName>
</protein>
<dbReference type="Proteomes" id="UP000323567">
    <property type="component" value="Unassembled WGS sequence"/>
</dbReference>
<dbReference type="InterPro" id="IPR043504">
    <property type="entry name" value="Peptidase_S1_PA_chymotrypsin"/>
</dbReference>
<keyword evidence="2" id="KW-0378">Hydrolase</keyword>
<evidence type="ECO:0000256" key="1">
    <source>
        <dbReference type="SAM" id="SignalP"/>
    </source>
</evidence>
<evidence type="ECO:0000313" key="3">
    <source>
        <dbReference type="Proteomes" id="UP000323567"/>
    </source>
</evidence>
<dbReference type="PANTHER" id="PTHR43019:SF23">
    <property type="entry name" value="PROTEASE DO-LIKE 5, CHLOROPLASTIC"/>
    <property type="match status" value="1"/>
</dbReference>
<dbReference type="InterPro" id="IPR001940">
    <property type="entry name" value="Peptidase_S1C"/>
</dbReference>
<dbReference type="RefSeq" id="WP_149887773.1">
    <property type="nucleotide sequence ID" value="NZ_JAXZHW010000035.1"/>
</dbReference>
<dbReference type="Gene3D" id="2.40.10.10">
    <property type="entry name" value="Trypsin-like serine proteases"/>
    <property type="match status" value="2"/>
</dbReference>
<dbReference type="GO" id="GO:0006508">
    <property type="term" value="P:proteolysis"/>
    <property type="evidence" value="ECO:0007669"/>
    <property type="project" value="UniProtKB-KW"/>
</dbReference>
<dbReference type="InterPro" id="IPR009003">
    <property type="entry name" value="Peptidase_S1_PA"/>
</dbReference>
<comment type="caution">
    <text evidence="2">The sequence shown here is derived from an EMBL/GenBank/DDBJ whole genome shotgun (WGS) entry which is preliminary data.</text>
</comment>
<gene>
    <name evidence="2" type="ORF">F2Y13_13310</name>
</gene>
<dbReference type="EMBL" id="VVXK01000025">
    <property type="protein sequence ID" value="KAA2366486.1"/>
    <property type="molecule type" value="Genomic_DNA"/>
</dbReference>
<feature type="chain" id="PRO_5022871439" evidence="1">
    <location>
        <begin position="19"/>
        <end position="393"/>
    </location>
</feature>
<keyword evidence="2" id="KW-0645">Protease</keyword>
<evidence type="ECO:0000313" key="2">
    <source>
        <dbReference type="EMBL" id="KAA2366486.1"/>
    </source>
</evidence>
<sequence length="393" mass="43717">MRRLLLISLIMLCQIGQAQTIDGFTMGKERMAAVRNVPKGFKYDSTNDKNRLRYIQWVYKGGSPSVIDSYDMFFKNDILCKLEIYRNYYEKNSTSYLDNVLAERFNALLEEFGEPTFANNSYYSWNLPNLKITFKYSAKSEEETESIPSQLYGYRTVTYNRLIIDIKAEMKEGQTQVSKPQQGESKYSASGSGFILSKDGIVATNFHVIDGANGIDVFINRNGAVKTYKAKVLVSDKANDISLLKIEDDSFMNFPSIPYAIKTSIQDVGTGVFALGYPMSNILGEEIKVTDGIISSKTGYKGDVVTYQISAPIQAGNSGGPLFDKLGNIVGITNAGIPDAQNVGYAIKTSYLKNLLDSAPMPIVLPVNNTISGLQFTEKIKRLTPFVVLIKIY</sequence>